<dbReference type="EMBL" id="JAUIZM010000005">
    <property type="protein sequence ID" value="KAK1385877.1"/>
    <property type="molecule type" value="Genomic_DNA"/>
</dbReference>
<dbReference type="Proteomes" id="UP001237642">
    <property type="component" value="Unassembled WGS sequence"/>
</dbReference>
<organism evidence="2 3">
    <name type="scientific">Heracleum sosnowskyi</name>
    <dbReference type="NCBI Taxonomy" id="360622"/>
    <lineage>
        <taxon>Eukaryota</taxon>
        <taxon>Viridiplantae</taxon>
        <taxon>Streptophyta</taxon>
        <taxon>Embryophyta</taxon>
        <taxon>Tracheophyta</taxon>
        <taxon>Spermatophyta</taxon>
        <taxon>Magnoliopsida</taxon>
        <taxon>eudicotyledons</taxon>
        <taxon>Gunneridae</taxon>
        <taxon>Pentapetalae</taxon>
        <taxon>asterids</taxon>
        <taxon>campanulids</taxon>
        <taxon>Apiales</taxon>
        <taxon>Apiaceae</taxon>
        <taxon>Apioideae</taxon>
        <taxon>apioid superclade</taxon>
        <taxon>Tordylieae</taxon>
        <taxon>Tordyliinae</taxon>
        <taxon>Heracleum</taxon>
    </lineage>
</organism>
<evidence type="ECO:0000313" key="3">
    <source>
        <dbReference type="Proteomes" id="UP001237642"/>
    </source>
</evidence>
<reference evidence="2" key="1">
    <citation type="submission" date="2023-02" db="EMBL/GenBank/DDBJ databases">
        <title>Genome of toxic invasive species Heracleum sosnowskyi carries increased number of genes despite the absence of recent whole-genome duplications.</title>
        <authorList>
            <person name="Schelkunov M."/>
            <person name="Shtratnikova V."/>
            <person name="Makarenko M."/>
            <person name="Klepikova A."/>
            <person name="Omelchenko D."/>
            <person name="Novikova G."/>
            <person name="Obukhova E."/>
            <person name="Bogdanov V."/>
            <person name="Penin A."/>
            <person name="Logacheva M."/>
        </authorList>
    </citation>
    <scope>NUCLEOTIDE SEQUENCE</scope>
    <source>
        <strain evidence="2">Hsosn_3</strain>
        <tissue evidence="2">Leaf</tissue>
    </source>
</reference>
<evidence type="ECO:0000256" key="1">
    <source>
        <dbReference type="SAM" id="MobiDB-lite"/>
    </source>
</evidence>
<feature type="compositionally biased region" description="Basic and acidic residues" evidence="1">
    <location>
        <begin position="73"/>
        <end position="86"/>
    </location>
</feature>
<dbReference type="PANTHER" id="PTHR33526">
    <property type="entry name" value="OS07G0123800 PROTEIN"/>
    <property type="match status" value="1"/>
</dbReference>
<evidence type="ECO:0000313" key="2">
    <source>
        <dbReference type="EMBL" id="KAK1385877.1"/>
    </source>
</evidence>
<gene>
    <name evidence="2" type="ORF">POM88_023612</name>
</gene>
<proteinExistence type="predicted"/>
<dbReference type="AlphaFoldDB" id="A0AAD8MV53"/>
<accession>A0AAD8MV53</accession>
<dbReference type="PANTHER" id="PTHR33526:SF4">
    <property type="entry name" value="OS07G0123800 PROTEIN"/>
    <property type="match status" value="1"/>
</dbReference>
<protein>
    <submittedName>
        <fullName evidence="2">Uncharacterized protein</fullName>
    </submittedName>
</protein>
<keyword evidence="3" id="KW-1185">Reference proteome</keyword>
<name>A0AAD8MV53_9APIA</name>
<sequence length="193" mass="21275">MRCQRFLRKQVKFSRFVLARVKVLLYGARDFFVNTFRTFAGMIGEGSAVMTGFVILPQVYVMPGKYSSTSSSTKEKRSTESSREHIGAITTRNVEGNISQTNGGGRGKLSAVSEKGSCDRSYSIDLGQIGRIDEDAPCDFAEISESNKNMPIPYIETITLKEGLLTMGQMRANDGFRIIAPPYGLVGHKSRSP</sequence>
<feature type="region of interest" description="Disordered" evidence="1">
    <location>
        <begin position="66"/>
        <end position="110"/>
    </location>
</feature>
<feature type="compositionally biased region" description="Polar residues" evidence="1">
    <location>
        <begin position="90"/>
        <end position="101"/>
    </location>
</feature>
<comment type="caution">
    <text evidence="2">The sequence shown here is derived from an EMBL/GenBank/DDBJ whole genome shotgun (WGS) entry which is preliminary data.</text>
</comment>
<reference evidence="2" key="2">
    <citation type="submission" date="2023-05" db="EMBL/GenBank/DDBJ databases">
        <authorList>
            <person name="Schelkunov M.I."/>
        </authorList>
    </citation>
    <scope>NUCLEOTIDE SEQUENCE</scope>
    <source>
        <strain evidence="2">Hsosn_3</strain>
        <tissue evidence="2">Leaf</tissue>
    </source>
</reference>